<gene>
    <name evidence="1" type="ORF">UY3_15621</name>
</gene>
<dbReference type="EMBL" id="KB571557">
    <property type="protein sequence ID" value="EMP27296.1"/>
    <property type="molecule type" value="Genomic_DNA"/>
</dbReference>
<name>M7APU9_CHEMY</name>
<protein>
    <submittedName>
        <fullName evidence="1">Uncharacterized protein</fullName>
    </submittedName>
</protein>
<evidence type="ECO:0000313" key="1">
    <source>
        <dbReference type="EMBL" id="EMP27296.1"/>
    </source>
</evidence>
<proteinExistence type="predicted"/>
<reference evidence="2" key="1">
    <citation type="journal article" date="2013" name="Nat. Genet.">
        <title>The draft genomes of soft-shell turtle and green sea turtle yield insights into the development and evolution of the turtle-specific body plan.</title>
        <authorList>
            <person name="Wang Z."/>
            <person name="Pascual-Anaya J."/>
            <person name="Zadissa A."/>
            <person name="Li W."/>
            <person name="Niimura Y."/>
            <person name="Huang Z."/>
            <person name="Li C."/>
            <person name="White S."/>
            <person name="Xiong Z."/>
            <person name="Fang D."/>
            <person name="Wang B."/>
            <person name="Ming Y."/>
            <person name="Chen Y."/>
            <person name="Zheng Y."/>
            <person name="Kuraku S."/>
            <person name="Pignatelli M."/>
            <person name="Herrero J."/>
            <person name="Beal K."/>
            <person name="Nozawa M."/>
            <person name="Li Q."/>
            <person name="Wang J."/>
            <person name="Zhang H."/>
            <person name="Yu L."/>
            <person name="Shigenobu S."/>
            <person name="Wang J."/>
            <person name="Liu J."/>
            <person name="Flicek P."/>
            <person name="Searle S."/>
            <person name="Wang J."/>
            <person name="Kuratani S."/>
            <person name="Yin Y."/>
            <person name="Aken B."/>
            <person name="Zhang G."/>
            <person name="Irie N."/>
        </authorList>
    </citation>
    <scope>NUCLEOTIDE SEQUENCE [LARGE SCALE GENOMIC DNA]</scope>
</reference>
<sequence length="82" mass="8786">MRSRLRSAQPSGTASTSEVARGCREVRFLQGTGGNGYEPQSCQATVSHSPAGQRRFQDTESELDTVLSLALLQPGTFCSPEP</sequence>
<organism evidence="1 2">
    <name type="scientific">Chelonia mydas</name>
    <name type="common">Green sea-turtle</name>
    <name type="synonym">Chelonia agassizi</name>
    <dbReference type="NCBI Taxonomy" id="8469"/>
    <lineage>
        <taxon>Eukaryota</taxon>
        <taxon>Metazoa</taxon>
        <taxon>Chordata</taxon>
        <taxon>Craniata</taxon>
        <taxon>Vertebrata</taxon>
        <taxon>Euteleostomi</taxon>
        <taxon>Archelosauria</taxon>
        <taxon>Testudinata</taxon>
        <taxon>Testudines</taxon>
        <taxon>Cryptodira</taxon>
        <taxon>Durocryptodira</taxon>
        <taxon>Americhelydia</taxon>
        <taxon>Chelonioidea</taxon>
        <taxon>Cheloniidae</taxon>
        <taxon>Chelonia</taxon>
    </lineage>
</organism>
<evidence type="ECO:0000313" key="2">
    <source>
        <dbReference type="Proteomes" id="UP000031443"/>
    </source>
</evidence>
<dbReference type="AlphaFoldDB" id="M7APU9"/>
<keyword evidence="2" id="KW-1185">Reference proteome</keyword>
<dbReference type="Proteomes" id="UP000031443">
    <property type="component" value="Unassembled WGS sequence"/>
</dbReference>
<accession>M7APU9</accession>